<evidence type="ECO:0000313" key="2">
    <source>
        <dbReference type="Proteomes" id="UP000487649"/>
    </source>
</evidence>
<evidence type="ECO:0008006" key="3">
    <source>
        <dbReference type="Google" id="ProtNLM"/>
    </source>
</evidence>
<gene>
    <name evidence="1" type="ORF">GMA92_15710</name>
</gene>
<proteinExistence type="predicted"/>
<comment type="caution">
    <text evidence="1">The sequence shown here is derived from an EMBL/GenBank/DDBJ whole genome shotgun (WGS) entry which is preliminary data.</text>
</comment>
<organism evidence="1 2">
    <name type="scientific">Turicibacter sanguinis</name>
    <dbReference type="NCBI Taxonomy" id="154288"/>
    <lineage>
        <taxon>Bacteria</taxon>
        <taxon>Bacillati</taxon>
        <taxon>Bacillota</taxon>
        <taxon>Erysipelotrichia</taxon>
        <taxon>Erysipelotrichales</taxon>
        <taxon>Turicibacteraceae</taxon>
        <taxon>Turicibacter</taxon>
    </lineage>
</organism>
<name>A0A9X4XJB2_9FIRM</name>
<accession>A0A9X4XJB2</accession>
<protein>
    <recommendedName>
        <fullName evidence="3">Phage-related protein</fullName>
    </recommendedName>
</protein>
<dbReference type="AlphaFoldDB" id="A0A9X4XJB2"/>
<dbReference type="Proteomes" id="UP000487649">
    <property type="component" value="Unassembled WGS sequence"/>
</dbReference>
<reference evidence="1 2" key="1">
    <citation type="journal article" date="2019" name="Nat. Med.">
        <title>A library of human gut bacterial isolates paired with longitudinal multiomics data enables mechanistic microbiome research.</title>
        <authorList>
            <person name="Poyet M."/>
            <person name="Groussin M."/>
            <person name="Gibbons S.M."/>
            <person name="Avila-Pacheco J."/>
            <person name="Jiang X."/>
            <person name="Kearney S.M."/>
            <person name="Perrotta A.R."/>
            <person name="Berdy B."/>
            <person name="Zhao S."/>
            <person name="Lieberman T.D."/>
            <person name="Swanson P.K."/>
            <person name="Smith M."/>
            <person name="Roesemann S."/>
            <person name="Alexander J.E."/>
            <person name="Rich S.A."/>
            <person name="Livny J."/>
            <person name="Vlamakis H."/>
            <person name="Clish C."/>
            <person name="Bullock K."/>
            <person name="Deik A."/>
            <person name="Scott J."/>
            <person name="Pierce K.A."/>
            <person name="Xavier R.J."/>
            <person name="Alm E.J."/>
        </authorList>
    </citation>
    <scope>NUCLEOTIDE SEQUENCE [LARGE SCALE GENOMIC DNA]</scope>
    <source>
        <strain evidence="1 2">BIOML-A198</strain>
    </source>
</reference>
<dbReference type="EMBL" id="WMQE01000067">
    <property type="protein sequence ID" value="MTK22840.1"/>
    <property type="molecule type" value="Genomic_DNA"/>
</dbReference>
<evidence type="ECO:0000313" key="1">
    <source>
        <dbReference type="EMBL" id="MTK22840.1"/>
    </source>
</evidence>
<sequence length="219" mass="25174">MNYFVFNDENSLEDYDLYFETLPVLPLASVSETNNPQITCVLGFETNKKKLLKIRRWLSINEGQLKFSYDDRTFNVSNIIATEYSKNKTFTIINIIFEVDKYCPIKMMPIVFKDNFDNLMIFNEGNYSSLPLITIEGSGNIDITINEFTYCMIENVNGVVTLDSEIQECYEGYSNQAISLKNRDMYGEFPVLDNGSNRISVSSTTNSLTKVTIVPRWVL</sequence>